<protein>
    <recommendedName>
        <fullName evidence="3">PasA protein</fullName>
    </recommendedName>
</protein>
<proteinExistence type="predicted"/>
<dbReference type="EMBL" id="PKLZ01000008">
    <property type="protein sequence ID" value="PLW82213.1"/>
    <property type="molecule type" value="Genomic_DNA"/>
</dbReference>
<evidence type="ECO:0008006" key="3">
    <source>
        <dbReference type="Google" id="ProtNLM"/>
    </source>
</evidence>
<dbReference type="AlphaFoldDB" id="A0A2N5Y1F1"/>
<keyword evidence="2" id="KW-1185">Reference proteome</keyword>
<name>A0A2N5Y1F1_9GAMM</name>
<evidence type="ECO:0000313" key="1">
    <source>
        <dbReference type="EMBL" id="PLW82213.1"/>
    </source>
</evidence>
<sequence length="154" mass="16485">MSSARGQANHKLYLARLVLAGWEQQRAGQAIPASTLAQAFAPGVRAHLLDAYGWLLLGLVGEEQPAAGIPHAVAELPAVAPGKATPAQLQEFIRLENAGWLAELQRQPTYSVASRGGSSLARTADDIPLPEDFQQWAQHLESSLVQIGDLLDEC</sequence>
<organism evidence="1 2">
    <name type="scientific">Kineobactrum sediminis</name>
    <dbReference type="NCBI Taxonomy" id="1905677"/>
    <lineage>
        <taxon>Bacteria</taxon>
        <taxon>Pseudomonadati</taxon>
        <taxon>Pseudomonadota</taxon>
        <taxon>Gammaproteobacteria</taxon>
        <taxon>Cellvibrionales</taxon>
        <taxon>Halieaceae</taxon>
        <taxon>Kineobactrum</taxon>
    </lineage>
</organism>
<dbReference type="OrthoDB" id="5731691at2"/>
<accession>A0A2N5Y1F1</accession>
<gene>
    <name evidence="1" type="ORF">CWI75_10540</name>
</gene>
<comment type="caution">
    <text evidence="1">The sequence shown here is derived from an EMBL/GenBank/DDBJ whole genome shotgun (WGS) entry which is preliminary data.</text>
</comment>
<evidence type="ECO:0000313" key="2">
    <source>
        <dbReference type="Proteomes" id="UP000234845"/>
    </source>
</evidence>
<dbReference type="RefSeq" id="WP_101521465.1">
    <property type="nucleotide sequence ID" value="NZ_PKLZ01000008.1"/>
</dbReference>
<reference evidence="2" key="1">
    <citation type="submission" date="2017-11" db="EMBL/GenBank/DDBJ databases">
        <title>The draft genome sequence of Chromatocurvus sp. F02.</title>
        <authorList>
            <person name="Du Z.-J."/>
            <person name="Chang Y.-Q."/>
        </authorList>
    </citation>
    <scope>NUCLEOTIDE SEQUENCE [LARGE SCALE GENOMIC DNA]</scope>
    <source>
        <strain evidence="2">F02</strain>
    </source>
</reference>
<dbReference type="InterPro" id="IPR046493">
    <property type="entry name" value="DUF6586"/>
</dbReference>
<dbReference type="Proteomes" id="UP000234845">
    <property type="component" value="Unassembled WGS sequence"/>
</dbReference>
<dbReference type="Pfam" id="PF20227">
    <property type="entry name" value="DUF6586"/>
    <property type="match status" value="1"/>
</dbReference>